<dbReference type="Proteomes" id="UP000270094">
    <property type="component" value="Unassembled WGS sequence"/>
</dbReference>
<dbReference type="OrthoDB" id="10055660at2759"/>
<sequence>MAAFRLENENNQLDEVMQYRMGRYINSNEAVWRIFNFKIHERYPSVVHLSVHLENGHRVHFVADNARERAAKPSNTTMTVFFQLCQEDSFARTLLYPEGAPVPGYHNLRAADAIGRMYTETCQRLGMLESDEQWDTTMSKASLSCFAAQLRRLFAITLTTCAPSNPQKDICVAINGQSLSQLGLPPPSRNNDSSLDGDNLRERNYDVNEIMGGLTVILAGDFRLTLPIISRSTPVNELNACIIILSLNARAGYAVMRVHLFGEAAAGNFAQQLLCLGGRFPTDPTTDLITFPTYFCNLVQSVEELVAKVFPDIGKNFKSPLAL</sequence>
<organism evidence="1 2">
    <name type="scientific">Strongylus vulgaris</name>
    <name type="common">Blood worm</name>
    <dbReference type="NCBI Taxonomy" id="40348"/>
    <lineage>
        <taxon>Eukaryota</taxon>
        <taxon>Metazoa</taxon>
        <taxon>Ecdysozoa</taxon>
        <taxon>Nematoda</taxon>
        <taxon>Chromadorea</taxon>
        <taxon>Rhabditida</taxon>
        <taxon>Rhabditina</taxon>
        <taxon>Rhabditomorpha</taxon>
        <taxon>Strongyloidea</taxon>
        <taxon>Strongylidae</taxon>
        <taxon>Strongylus</taxon>
    </lineage>
</organism>
<name>A0A3P7IGQ2_STRVU</name>
<accession>A0A3P7IGQ2</accession>
<dbReference type="PANTHER" id="PTHR10492">
    <property type="match status" value="1"/>
</dbReference>
<evidence type="ECO:0008006" key="3">
    <source>
        <dbReference type="Google" id="ProtNLM"/>
    </source>
</evidence>
<dbReference type="PANTHER" id="PTHR10492:SF57">
    <property type="entry name" value="ATP-DEPENDENT DNA HELICASE"/>
    <property type="match status" value="1"/>
</dbReference>
<keyword evidence="2" id="KW-1185">Reference proteome</keyword>
<evidence type="ECO:0000313" key="2">
    <source>
        <dbReference type="Proteomes" id="UP000270094"/>
    </source>
</evidence>
<reference evidence="1 2" key="1">
    <citation type="submission" date="2018-11" db="EMBL/GenBank/DDBJ databases">
        <authorList>
            <consortium name="Pathogen Informatics"/>
        </authorList>
    </citation>
    <scope>NUCLEOTIDE SEQUENCE [LARGE SCALE GENOMIC DNA]</scope>
</reference>
<dbReference type="EMBL" id="UYYB01004445">
    <property type="protein sequence ID" value="VDM67053.1"/>
    <property type="molecule type" value="Genomic_DNA"/>
</dbReference>
<evidence type="ECO:0000313" key="1">
    <source>
        <dbReference type="EMBL" id="VDM67053.1"/>
    </source>
</evidence>
<gene>
    <name evidence="1" type="ORF">SVUK_LOCUS2051</name>
</gene>
<dbReference type="AlphaFoldDB" id="A0A3P7IGQ2"/>
<proteinExistence type="predicted"/>
<protein>
    <recommendedName>
        <fullName evidence="3">DNA helicase</fullName>
    </recommendedName>
</protein>